<dbReference type="PROSITE" id="PS50942">
    <property type="entry name" value="ENTH"/>
    <property type="match status" value="1"/>
</dbReference>
<evidence type="ECO:0000313" key="12">
    <source>
        <dbReference type="Proteomes" id="UP000091857"/>
    </source>
</evidence>
<dbReference type="GO" id="GO:0005794">
    <property type="term" value="C:Golgi apparatus"/>
    <property type="evidence" value="ECO:0007669"/>
    <property type="project" value="UniProtKB-SubCell"/>
</dbReference>
<accession>A0A2C9UM74</accession>
<proteinExistence type="predicted"/>
<dbReference type="InterPro" id="IPR014712">
    <property type="entry name" value="ANTH_dom_sf"/>
</dbReference>
<evidence type="ECO:0000256" key="3">
    <source>
        <dbReference type="ARBA" id="ARBA00004600"/>
    </source>
</evidence>
<feature type="region of interest" description="Disordered" evidence="9">
    <location>
        <begin position="358"/>
        <end position="377"/>
    </location>
</feature>
<feature type="region of interest" description="Disordered" evidence="9">
    <location>
        <begin position="543"/>
        <end position="581"/>
    </location>
</feature>
<comment type="subcellular location">
    <subcellularLocation>
        <location evidence="1">Cytoplasmic vesicle</location>
        <location evidence="1">Clathrin-coated vesicle</location>
    </subcellularLocation>
    <subcellularLocation>
        <location evidence="2">Golgi apparatus</location>
    </subcellularLocation>
    <subcellularLocation>
        <location evidence="3">Membrane</location>
        <location evidence="3">Clathrin-coated pit</location>
    </subcellularLocation>
</comment>
<evidence type="ECO:0000256" key="4">
    <source>
        <dbReference type="ARBA" id="ARBA00022583"/>
    </source>
</evidence>
<dbReference type="SUPFAM" id="SSF48464">
    <property type="entry name" value="ENTH/VHS domain"/>
    <property type="match status" value="1"/>
</dbReference>
<dbReference type="EMBL" id="CM004400">
    <property type="protein sequence ID" value="OAY31998.1"/>
    <property type="molecule type" value="Genomic_DNA"/>
</dbReference>
<keyword evidence="8" id="KW-0968">Cytoplasmic vesicle</keyword>
<dbReference type="SUPFAM" id="SSF89009">
    <property type="entry name" value="GAT-like domain"/>
    <property type="match status" value="1"/>
</dbReference>
<dbReference type="CDD" id="cd03564">
    <property type="entry name" value="ANTH_N"/>
    <property type="match status" value="1"/>
</dbReference>
<keyword evidence="4" id="KW-0254">Endocytosis</keyword>
<evidence type="ECO:0000313" key="11">
    <source>
        <dbReference type="EMBL" id="OAY31998.1"/>
    </source>
</evidence>
<evidence type="ECO:0000256" key="9">
    <source>
        <dbReference type="SAM" id="MobiDB-lite"/>
    </source>
</evidence>
<dbReference type="Gene3D" id="1.25.40.90">
    <property type="match status" value="1"/>
</dbReference>
<dbReference type="GO" id="GO:0005546">
    <property type="term" value="F:phosphatidylinositol-4,5-bisphosphate binding"/>
    <property type="evidence" value="ECO:0000318"/>
    <property type="project" value="GO_Central"/>
</dbReference>
<dbReference type="GO" id="GO:0000149">
    <property type="term" value="F:SNARE binding"/>
    <property type="evidence" value="ECO:0000318"/>
    <property type="project" value="GO_Central"/>
</dbReference>
<dbReference type="GO" id="GO:0006900">
    <property type="term" value="P:vesicle budding from membrane"/>
    <property type="evidence" value="ECO:0000318"/>
    <property type="project" value="GO_Central"/>
</dbReference>
<organism evidence="11 12">
    <name type="scientific">Manihot esculenta</name>
    <name type="common">Cassava</name>
    <name type="synonym">Jatropha manihot</name>
    <dbReference type="NCBI Taxonomy" id="3983"/>
    <lineage>
        <taxon>Eukaryota</taxon>
        <taxon>Viridiplantae</taxon>
        <taxon>Streptophyta</taxon>
        <taxon>Embryophyta</taxon>
        <taxon>Tracheophyta</taxon>
        <taxon>Spermatophyta</taxon>
        <taxon>Magnoliopsida</taxon>
        <taxon>eudicotyledons</taxon>
        <taxon>Gunneridae</taxon>
        <taxon>Pentapetalae</taxon>
        <taxon>rosids</taxon>
        <taxon>fabids</taxon>
        <taxon>Malpighiales</taxon>
        <taxon>Euphorbiaceae</taxon>
        <taxon>Crotonoideae</taxon>
        <taxon>Manihoteae</taxon>
        <taxon>Manihot</taxon>
    </lineage>
</organism>
<dbReference type="InterPro" id="IPR045192">
    <property type="entry name" value="AP180-like"/>
</dbReference>
<dbReference type="AlphaFoldDB" id="A0A2C9UM74"/>
<feature type="compositionally biased region" description="Low complexity" evidence="9">
    <location>
        <begin position="543"/>
        <end position="559"/>
    </location>
</feature>
<evidence type="ECO:0000256" key="6">
    <source>
        <dbReference type="ARBA" id="ARBA00023136"/>
    </source>
</evidence>
<dbReference type="InterPro" id="IPR008942">
    <property type="entry name" value="ENTH_VHS"/>
</dbReference>
<comment type="caution">
    <text evidence="11">The sequence shown here is derived from an EMBL/GenBank/DDBJ whole genome shotgun (WGS) entry which is preliminary data.</text>
</comment>
<dbReference type="GO" id="GO:0048268">
    <property type="term" value="P:clathrin coat assembly"/>
    <property type="evidence" value="ECO:0007669"/>
    <property type="project" value="InterPro"/>
</dbReference>
<keyword evidence="12" id="KW-1185">Reference proteome</keyword>
<feature type="region of interest" description="Disordered" evidence="9">
    <location>
        <begin position="324"/>
        <end position="350"/>
    </location>
</feature>
<evidence type="ECO:0000256" key="7">
    <source>
        <dbReference type="ARBA" id="ARBA00023176"/>
    </source>
</evidence>
<dbReference type="Gramene" id="Manes.14G158100.1.v8.1">
    <property type="protein sequence ID" value="Manes.14G158100.1.v8.1.CDS"/>
    <property type="gene ID" value="Manes.14G158100.v8.1"/>
</dbReference>
<dbReference type="SMART" id="SM00273">
    <property type="entry name" value="ENTH"/>
    <property type="match status" value="1"/>
</dbReference>
<gene>
    <name evidence="11" type="ORF">MANES_14G158100v8</name>
</gene>
<dbReference type="STRING" id="3983.A0A2C9UM74"/>
<dbReference type="FunFam" id="1.25.40.90:FF:000005">
    <property type="entry name" value="Clathrin assembly protein AP180"/>
    <property type="match status" value="1"/>
</dbReference>
<dbReference type="PANTHER" id="PTHR22951">
    <property type="entry name" value="CLATHRIN ASSEMBLY PROTEIN"/>
    <property type="match status" value="1"/>
</dbReference>
<evidence type="ECO:0000256" key="8">
    <source>
        <dbReference type="ARBA" id="ARBA00023329"/>
    </source>
</evidence>
<dbReference type="InterPro" id="IPR048050">
    <property type="entry name" value="ANTH_N_plant"/>
</dbReference>
<reference evidence="12" key="1">
    <citation type="journal article" date="2016" name="Nat. Biotechnol.">
        <title>Sequencing wild and cultivated cassava and related species reveals extensive interspecific hybridization and genetic diversity.</title>
        <authorList>
            <person name="Bredeson J.V."/>
            <person name="Lyons J.B."/>
            <person name="Prochnik S.E."/>
            <person name="Wu G.A."/>
            <person name="Ha C.M."/>
            <person name="Edsinger-Gonzales E."/>
            <person name="Grimwood J."/>
            <person name="Schmutz J."/>
            <person name="Rabbi I.Y."/>
            <person name="Egesi C."/>
            <person name="Nauluvula P."/>
            <person name="Lebot V."/>
            <person name="Ndunguru J."/>
            <person name="Mkamilo G."/>
            <person name="Bart R.S."/>
            <person name="Setter T.L."/>
            <person name="Gleadow R.M."/>
            <person name="Kulakow P."/>
            <person name="Ferguson M.E."/>
            <person name="Rounsley S."/>
            <person name="Rokhsar D.S."/>
        </authorList>
    </citation>
    <scope>NUCLEOTIDE SEQUENCE [LARGE SCALE GENOMIC DNA]</scope>
    <source>
        <strain evidence="12">cv. AM560-2</strain>
    </source>
</reference>
<feature type="compositionally biased region" description="Polar residues" evidence="9">
    <location>
        <begin position="567"/>
        <end position="581"/>
    </location>
</feature>
<dbReference type="GO" id="GO:0030136">
    <property type="term" value="C:clathrin-coated vesicle"/>
    <property type="evidence" value="ECO:0000318"/>
    <property type="project" value="GO_Central"/>
</dbReference>
<feature type="compositionally biased region" description="Acidic residues" evidence="9">
    <location>
        <begin position="358"/>
        <end position="370"/>
    </location>
</feature>
<dbReference type="InterPro" id="IPR011417">
    <property type="entry name" value="ANTH_dom"/>
</dbReference>
<dbReference type="FunFam" id="1.20.58.150:FF:000003">
    <property type="entry name" value="Putative clathrin assembly protein"/>
    <property type="match status" value="1"/>
</dbReference>
<evidence type="ECO:0000259" key="10">
    <source>
        <dbReference type="PROSITE" id="PS50942"/>
    </source>
</evidence>
<dbReference type="GO" id="GO:0005905">
    <property type="term" value="C:clathrin-coated pit"/>
    <property type="evidence" value="ECO:0000318"/>
    <property type="project" value="GO_Central"/>
</dbReference>
<dbReference type="Gramene" id="Manes.14G158100.2.v8.1">
    <property type="protein sequence ID" value="Manes.14G158100.2.v8.1.CDS"/>
    <property type="gene ID" value="Manes.14G158100.v8.1"/>
</dbReference>
<dbReference type="InterPro" id="IPR013809">
    <property type="entry name" value="ENTH"/>
</dbReference>
<keyword evidence="7" id="KW-0168">Coated pit</keyword>
<dbReference type="GO" id="GO:0005545">
    <property type="term" value="F:1-phosphatidylinositol binding"/>
    <property type="evidence" value="ECO:0000318"/>
    <property type="project" value="GO_Central"/>
</dbReference>
<sequence>MGTLNSFRKAYGALKDSTKVGLANLNSEFKELDVAIVKATNHEERPPKERHVRKIFLATSATRPRVDVAYCIHALARRLSKTRSWIVAVKTLIVIHRTLREGDPTFRGEFLNYAYRGNVLQIPNFRDDSSTLAWDCSAWVRTYALFLEERLECFRVLKYDIEAEHLTKSSPAATKVHNRTRLLDRDELLHQLPALQQLLFRLICCQPERGAYCSYLIQYALALVLKESFKIYCAINDGIINLVDMFFDMSRHDAAKALNIYKRAGKQAENLAELYEYCKSLELARKFQFPILRQPPPSFLTTMEEYIKEAPQTSSVNRRLEYIQSEESLSDKEEEEPSEPIKQEEDEKIDDNEAIVNTEEEEVQPEEPVEESPPLISNNDVIGDLLGLNNEVNPKAIELEESNALALAIIPPGGVHPSSSNNALSELGMPNATGWELALVTAPSSNASHVVESKLAGGFDKLLLDSLYEDDSARRQIELQKAGYGYGEMGVENNPFEQQDPFIMSNNIAPPPSVQMAMMAQQQYHLQHQQQHQSMMMVPYQYQSQNPQPQMQPMSASNPFGDPFPSLPQNSMPQQGNHMLL</sequence>
<evidence type="ECO:0000256" key="2">
    <source>
        <dbReference type="ARBA" id="ARBA00004555"/>
    </source>
</evidence>
<dbReference type="GO" id="GO:0072583">
    <property type="term" value="P:clathrin-dependent endocytosis"/>
    <property type="evidence" value="ECO:0000318"/>
    <property type="project" value="GO_Central"/>
</dbReference>
<dbReference type="GO" id="GO:0032050">
    <property type="term" value="F:clathrin heavy chain binding"/>
    <property type="evidence" value="ECO:0000318"/>
    <property type="project" value="GO_Central"/>
</dbReference>
<protein>
    <recommendedName>
        <fullName evidence="10">ENTH domain-containing protein</fullName>
    </recommendedName>
</protein>
<evidence type="ECO:0000256" key="1">
    <source>
        <dbReference type="ARBA" id="ARBA00004132"/>
    </source>
</evidence>
<evidence type="ECO:0000256" key="5">
    <source>
        <dbReference type="ARBA" id="ARBA00023034"/>
    </source>
</evidence>
<dbReference type="Proteomes" id="UP000091857">
    <property type="component" value="Chromosome 14"/>
</dbReference>
<keyword evidence="6" id="KW-0472">Membrane</keyword>
<dbReference type="PANTHER" id="PTHR22951:SF5">
    <property type="entry name" value="PHOSPHATIDYLINOSITOL-BINDING CLATHRIN ASSEMBLY PROTEIN LAP"/>
    <property type="match status" value="1"/>
</dbReference>
<keyword evidence="5" id="KW-0333">Golgi apparatus</keyword>
<name>A0A2C9UM74_MANES</name>
<dbReference type="Gene3D" id="1.20.58.150">
    <property type="entry name" value="ANTH domain"/>
    <property type="match status" value="1"/>
</dbReference>
<feature type="domain" description="ENTH" evidence="10">
    <location>
        <begin position="24"/>
        <end position="161"/>
    </location>
</feature>
<dbReference type="Pfam" id="PF07651">
    <property type="entry name" value="ANTH"/>
    <property type="match status" value="1"/>
</dbReference>